<evidence type="ECO:0000313" key="3">
    <source>
        <dbReference type="Proteomes" id="UP001143370"/>
    </source>
</evidence>
<proteinExistence type="predicted"/>
<feature type="transmembrane region" description="Helical" evidence="1">
    <location>
        <begin position="178"/>
        <end position="198"/>
    </location>
</feature>
<dbReference type="RefSeq" id="WP_213373016.1">
    <property type="nucleotide sequence ID" value="NZ_BSFJ01000005.1"/>
</dbReference>
<dbReference type="AlphaFoldDB" id="A0A9W6J7A5"/>
<keyword evidence="3" id="KW-1185">Reference proteome</keyword>
<dbReference type="PANTHER" id="PTHR15364:SF0">
    <property type="entry name" value="2'-DEOXYNUCLEOSIDE 5'-PHOSPHATE N-HYDROLASE 1"/>
    <property type="match status" value="1"/>
</dbReference>
<dbReference type="GO" id="GO:0009159">
    <property type="term" value="P:deoxyribonucleoside monophosphate catabolic process"/>
    <property type="evidence" value="ECO:0007669"/>
    <property type="project" value="TreeGrafter"/>
</dbReference>
<reference evidence="2" key="1">
    <citation type="journal article" date="2014" name="Int. J. Syst. Evol. Microbiol.">
        <title>Complete genome sequence of Corynebacterium casei LMG S-19264T (=DSM 44701T), isolated from a smear-ripened cheese.</title>
        <authorList>
            <consortium name="US DOE Joint Genome Institute (JGI-PGF)"/>
            <person name="Walter F."/>
            <person name="Albersmeier A."/>
            <person name="Kalinowski J."/>
            <person name="Ruckert C."/>
        </authorList>
    </citation>
    <scope>NUCLEOTIDE SEQUENCE</scope>
    <source>
        <strain evidence="2">VKM B-2484</strain>
    </source>
</reference>
<keyword evidence="1" id="KW-0472">Membrane</keyword>
<dbReference type="InterPro" id="IPR051239">
    <property type="entry name" value="2'-dNMP_N-hydrolase"/>
</dbReference>
<evidence type="ECO:0000313" key="2">
    <source>
        <dbReference type="EMBL" id="GLK71677.1"/>
    </source>
</evidence>
<dbReference type="GO" id="GO:0070694">
    <property type="term" value="F:5-hydroxymethyl-dUMP N-hydrolase activity"/>
    <property type="evidence" value="ECO:0007669"/>
    <property type="project" value="TreeGrafter"/>
</dbReference>
<protein>
    <recommendedName>
        <fullName evidence="4">Nucleoside 2-deoxyribosyltransferase</fullName>
    </recommendedName>
</protein>
<accession>A0A9W6J7A5</accession>
<gene>
    <name evidence="2" type="ORF">GCM10017643_17920</name>
</gene>
<sequence length="201" mass="21941">MKTPHLYLAGPEVFRPDAAAAGKRLKQIAQRAGAEGVFPLDGEPVHDAEAIKRRCSEMIDAADAVVANITPFRGHHMDPGTAWEIGYAEARGKPVHLWSNDPRPLRDRIPAGVELDADGWRDDDGHLVEDFELAENLMIAADAGPVWETAEKAMRAAVDDIRHRARNTAERRNARRRFAWVVLAMLGGVALAATVLASRGG</sequence>
<dbReference type="EMBL" id="BSFJ01000005">
    <property type="protein sequence ID" value="GLK71677.1"/>
    <property type="molecule type" value="Genomic_DNA"/>
</dbReference>
<name>A0A9W6J7A5_9HYPH</name>
<reference evidence="2" key="2">
    <citation type="submission" date="2023-01" db="EMBL/GenBank/DDBJ databases">
        <authorList>
            <person name="Sun Q."/>
            <person name="Evtushenko L."/>
        </authorList>
    </citation>
    <scope>NUCLEOTIDE SEQUENCE</scope>
    <source>
        <strain evidence="2">VKM B-2484</strain>
    </source>
</reference>
<comment type="caution">
    <text evidence="2">The sequence shown here is derived from an EMBL/GenBank/DDBJ whole genome shotgun (WGS) entry which is preliminary data.</text>
</comment>
<evidence type="ECO:0008006" key="4">
    <source>
        <dbReference type="Google" id="ProtNLM"/>
    </source>
</evidence>
<dbReference type="SUPFAM" id="SSF52309">
    <property type="entry name" value="N-(deoxy)ribosyltransferase-like"/>
    <property type="match status" value="1"/>
</dbReference>
<keyword evidence="1" id="KW-0812">Transmembrane</keyword>
<keyword evidence="1" id="KW-1133">Transmembrane helix</keyword>
<dbReference type="Gene3D" id="3.40.50.450">
    <property type="match status" value="1"/>
</dbReference>
<dbReference type="PANTHER" id="PTHR15364">
    <property type="entry name" value="2'-DEOXYNUCLEOSIDE 5'-PHOSPHATE N-HYDROLASE 1"/>
    <property type="match status" value="1"/>
</dbReference>
<dbReference type="Proteomes" id="UP001143370">
    <property type="component" value="Unassembled WGS sequence"/>
</dbReference>
<dbReference type="Pfam" id="PF05014">
    <property type="entry name" value="Nuc_deoxyrib_tr"/>
    <property type="match status" value="1"/>
</dbReference>
<dbReference type="InterPro" id="IPR007710">
    <property type="entry name" value="Nucleoside_deoxyribTrfase"/>
</dbReference>
<evidence type="ECO:0000256" key="1">
    <source>
        <dbReference type="SAM" id="Phobius"/>
    </source>
</evidence>
<organism evidence="2 3">
    <name type="scientific">Ancylobacter dichloromethanicus</name>
    <dbReference type="NCBI Taxonomy" id="518825"/>
    <lineage>
        <taxon>Bacteria</taxon>
        <taxon>Pseudomonadati</taxon>
        <taxon>Pseudomonadota</taxon>
        <taxon>Alphaproteobacteria</taxon>
        <taxon>Hyphomicrobiales</taxon>
        <taxon>Xanthobacteraceae</taxon>
        <taxon>Ancylobacter</taxon>
    </lineage>
</organism>